<dbReference type="AlphaFoldDB" id="A0A0F9RFP2"/>
<dbReference type="EMBL" id="LAZR01001221">
    <property type="protein sequence ID" value="KKN48447.1"/>
    <property type="molecule type" value="Genomic_DNA"/>
</dbReference>
<dbReference type="InterPro" id="IPR011042">
    <property type="entry name" value="6-blade_b-propeller_TolB-like"/>
</dbReference>
<sequence length="344" mass="39875">MKSVKFILLATLFFSIFAILIAQNQLIGIDIEEVLIIEGLGESLIYQRGSVTTDYEGNVYITDLEDYSIKKFSNSGELIAVTGKRGDEPGEFQGPNIIRYYRGKIYVSEVYRPGIQVFDDDLNFKFKIPIPFTMIDFNVLYEDRIAISTLIKDRSDTGFIFCIYFYDSKGNREKKEEEGEEGEEKEEVDDKIIYSTDKDFTMMNTVSFQDYRKNYFMIAYDWKDKIDRYYKSGRLVWTRSLLGNKDAQIRKEGYSKRSFGVYPVEAVYKAIALDKQGNLFILGGDLSANINRDVYVLSKDNELITTFTLSEASGTIHIDRNNFLYSRSKDGKKLTKYAIEYFFE</sequence>
<protein>
    <recommendedName>
        <fullName evidence="2">6-bladed beta-propeller</fullName>
    </recommendedName>
</protein>
<evidence type="ECO:0000313" key="1">
    <source>
        <dbReference type="EMBL" id="KKN48447.1"/>
    </source>
</evidence>
<proteinExistence type="predicted"/>
<gene>
    <name evidence="1" type="ORF">LCGC14_0652880</name>
</gene>
<dbReference type="SUPFAM" id="SSF63829">
    <property type="entry name" value="Calcium-dependent phosphotriesterase"/>
    <property type="match status" value="1"/>
</dbReference>
<evidence type="ECO:0008006" key="2">
    <source>
        <dbReference type="Google" id="ProtNLM"/>
    </source>
</evidence>
<dbReference type="Gene3D" id="2.120.10.30">
    <property type="entry name" value="TolB, C-terminal domain"/>
    <property type="match status" value="1"/>
</dbReference>
<reference evidence="1" key="1">
    <citation type="journal article" date="2015" name="Nature">
        <title>Complex archaea that bridge the gap between prokaryotes and eukaryotes.</title>
        <authorList>
            <person name="Spang A."/>
            <person name="Saw J.H."/>
            <person name="Jorgensen S.L."/>
            <person name="Zaremba-Niedzwiedzka K."/>
            <person name="Martijn J."/>
            <person name="Lind A.E."/>
            <person name="van Eijk R."/>
            <person name="Schleper C."/>
            <person name="Guy L."/>
            <person name="Ettema T.J."/>
        </authorList>
    </citation>
    <scope>NUCLEOTIDE SEQUENCE</scope>
</reference>
<name>A0A0F9RFP2_9ZZZZ</name>
<accession>A0A0F9RFP2</accession>
<comment type="caution">
    <text evidence="1">The sequence shown here is derived from an EMBL/GenBank/DDBJ whole genome shotgun (WGS) entry which is preliminary data.</text>
</comment>
<organism evidence="1">
    <name type="scientific">marine sediment metagenome</name>
    <dbReference type="NCBI Taxonomy" id="412755"/>
    <lineage>
        <taxon>unclassified sequences</taxon>
        <taxon>metagenomes</taxon>
        <taxon>ecological metagenomes</taxon>
    </lineage>
</organism>